<dbReference type="AlphaFoldDB" id="D1Q0Q5"/>
<organism evidence="1 2">
    <name type="scientific">Hallella bergensis DSM 17361</name>
    <dbReference type="NCBI Taxonomy" id="585502"/>
    <lineage>
        <taxon>Bacteria</taxon>
        <taxon>Pseudomonadati</taxon>
        <taxon>Bacteroidota</taxon>
        <taxon>Bacteroidia</taxon>
        <taxon>Bacteroidales</taxon>
        <taxon>Prevotellaceae</taxon>
        <taxon>Hallella</taxon>
    </lineage>
</organism>
<dbReference type="Proteomes" id="UP000003160">
    <property type="component" value="Unassembled WGS sequence"/>
</dbReference>
<evidence type="ECO:0000313" key="2">
    <source>
        <dbReference type="Proteomes" id="UP000003160"/>
    </source>
</evidence>
<dbReference type="HOGENOM" id="CLU_3187234_0_0_10"/>
<reference evidence="1 2" key="1">
    <citation type="submission" date="2009-10" db="EMBL/GenBank/DDBJ databases">
        <authorList>
            <person name="Qin X."/>
            <person name="Bachman B."/>
            <person name="Battles P."/>
            <person name="Bell A."/>
            <person name="Bess C."/>
            <person name="Bickham C."/>
            <person name="Chaboub L."/>
            <person name="Chen D."/>
            <person name="Coyle M."/>
            <person name="Deiros D.R."/>
            <person name="Dinh H."/>
            <person name="Forbes L."/>
            <person name="Fowler G."/>
            <person name="Francisco L."/>
            <person name="Fu Q."/>
            <person name="Gubbala S."/>
            <person name="Hale W."/>
            <person name="Han Y."/>
            <person name="Hemphill L."/>
            <person name="Highlander S.K."/>
            <person name="Hirani K."/>
            <person name="Hogues M."/>
            <person name="Jackson L."/>
            <person name="Jakkamsetti A."/>
            <person name="Javaid M."/>
            <person name="Jiang H."/>
            <person name="Korchina V."/>
            <person name="Kovar C."/>
            <person name="Lara F."/>
            <person name="Lee S."/>
            <person name="Mata R."/>
            <person name="Mathew T."/>
            <person name="Moen C."/>
            <person name="Morales K."/>
            <person name="Munidasa M."/>
            <person name="Nazareth L."/>
            <person name="Ngo R."/>
            <person name="Nguyen L."/>
            <person name="Okwuonu G."/>
            <person name="Ongeri F."/>
            <person name="Patil S."/>
            <person name="Petrosino J."/>
            <person name="Pham C."/>
            <person name="Pham P."/>
            <person name="Pu L.-L."/>
            <person name="Puazo M."/>
            <person name="Raj R."/>
            <person name="Reid J."/>
            <person name="Rouhana J."/>
            <person name="Saada N."/>
            <person name="Shang Y."/>
            <person name="Simmons D."/>
            <person name="Thornton R."/>
            <person name="Warren J."/>
            <person name="Weissenberger G."/>
            <person name="Zhang J."/>
            <person name="Zhang L."/>
            <person name="Zhou C."/>
            <person name="Zhu D."/>
            <person name="Muzny D."/>
            <person name="Worley K."/>
            <person name="Gibbs R."/>
        </authorList>
    </citation>
    <scope>NUCLEOTIDE SEQUENCE [LARGE SCALE GENOMIC DNA]</scope>
    <source>
        <strain evidence="1 2">DSM 17361</strain>
    </source>
</reference>
<name>D1Q0Q5_9BACT</name>
<dbReference type="EMBL" id="ACKS01000110">
    <property type="protein sequence ID" value="EFA42802.1"/>
    <property type="molecule type" value="Genomic_DNA"/>
</dbReference>
<gene>
    <name evidence="1" type="ORF">HMPREF0645_2790</name>
</gene>
<sequence length="46" mass="5266">MLISGCGLHRQQFHDVDYLLSFCIATHDLGHCLGDVNHEIFCQYSQ</sequence>
<keyword evidence="2" id="KW-1185">Reference proteome</keyword>
<proteinExistence type="predicted"/>
<comment type="caution">
    <text evidence="1">The sequence shown here is derived from an EMBL/GenBank/DDBJ whole genome shotgun (WGS) entry which is preliminary data.</text>
</comment>
<evidence type="ECO:0000313" key="1">
    <source>
        <dbReference type="EMBL" id="EFA42802.1"/>
    </source>
</evidence>
<protein>
    <submittedName>
        <fullName evidence="1">Uncharacterized protein</fullName>
    </submittedName>
</protein>
<accession>D1Q0Q5</accession>